<dbReference type="AlphaFoldDB" id="Q0AQ20"/>
<dbReference type="EMBL" id="CP000449">
    <property type="protein sequence ID" value="ABI65617.1"/>
    <property type="molecule type" value="Genomic_DNA"/>
</dbReference>
<protein>
    <submittedName>
        <fullName evidence="3">Amidohydrolase</fullName>
    </submittedName>
</protein>
<evidence type="ECO:0000259" key="2">
    <source>
        <dbReference type="Pfam" id="PF01979"/>
    </source>
</evidence>
<proteinExistence type="predicted"/>
<dbReference type="Gene3D" id="3.20.20.140">
    <property type="entry name" value="Metal-dependent hydrolases"/>
    <property type="match status" value="1"/>
</dbReference>
<keyword evidence="1" id="KW-0732">Signal</keyword>
<evidence type="ECO:0000256" key="1">
    <source>
        <dbReference type="SAM" id="SignalP"/>
    </source>
</evidence>
<dbReference type="SUPFAM" id="SSF51556">
    <property type="entry name" value="Metallo-dependent hydrolases"/>
    <property type="match status" value="1"/>
</dbReference>
<accession>Q0AQ20</accession>
<dbReference type="InterPro" id="IPR051781">
    <property type="entry name" value="Metallo-dep_Hydrolase"/>
</dbReference>
<reference evidence="3 4" key="1">
    <citation type="submission" date="2006-08" db="EMBL/GenBank/DDBJ databases">
        <title>Complete sequence of Maricaulis maris MCS10.</title>
        <authorList>
            <consortium name="US DOE Joint Genome Institute"/>
            <person name="Copeland A."/>
            <person name="Lucas S."/>
            <person name="Lapidus A."/>
            <person name="Barry K."/>
            <person name="Detter J.C."/>
            <person name="Glavina del Rio T."/>
            <person name="Hammon N."/>
            <person name="Israni S."/>
            <person name="Dalin E."/>
            <person name="Tice H."/>
            <person name="Pitluck S."/>
            <person name="Saunders E."/>
            <person name="Brettin T."/>
            <person name="Bruce D."/>
            <person name="Han C."/>
            <person name="Tapia R."/>
            <person name="Gilna P."/>
            <person name="Schmutz J."/>
            <person name="Larimer F."/>
            <person name="Land M."/>
            <person name="Hauser L."/>
            <person name="Kyrpides N."/>
            <person name="Mikhailova N."/>
            <person name="Viollier P."/>
            <person name="Stephens C."/>
            <person name="Richardson P."/>
        </authorList>
    </citation>
    <scope>NUCLEOTIDE SEQUENCE [LARGE SCALE GENOMIC DNA]</scope>
    <source>
        <strain evidence="3 4">MCS10</strain>
    </source>
</reference>
<name>Q0AQ20_MARMM</name>
<sequence length="424" mass="44346" precursor="true">MMKTILPTLALVLASATPSLAQSYAVTNGRVVTNTEQGVLASGTVLVRDGNIVAVGTDVSIPDGTEIIDADGGWITPGLFAPVTQIGLIEVALEGSTTDSGADDSPYSVALDVSDGFNPAGTHIAATRMRGVTRAAIYPSTGHNIFAGQGALVETGGDADSLFESGSFVFADLSQSGASTAGGSRPAAWAYLEAAFNDARGYPGRFSADHEGDALNRFDAQALLPVVRGRVPLVLNIDRAADLRRAIRFKAENAPVQIIITGGAEAWLVADELAASGIPVLLDPLRNLPASFDEIAATLDGAQRLHAAGVTLAYTTQTSDGYYNARLITQHAGNAVANGVAWDQAFRSITLTPAEIYGVGELYGALATGYAGDVVVWDGDPLEVMSSPVAVLIDGELTAMDSRQSRLRDRYINITDETPFAYRR</sequence>
<dbReference type="PANTHER" id="PTHR43135">
    <property type="entry name" value="ALPHA-D-RIBOSE 1-METHYLPHOSPHONATE 5-TRIPHOSPHATE DIPHOSPHATASE"/>
    <property type="match status" value="1"/>
</dbReference>
<dbReference type="Pfam" id="PF01979">
    <property type="entry name" value="Amidohydro_1"/>
    <property type="match status" value="1"/>
</dbReference>
<dbReference type="InterPro" id="IPR032466">
    <property type="entry name" value="Metal_Hydrolase"/>
</dbReference>
<dbReference type="PANTHER" id="PTHR43135:SF3">
    <property type="entry name" value="ALPHA-D-RIBOSE 1-METHYLPHOSPHONATE 5-TRIPHOSPHATE DIPHOSPHATASE"/>
    <property type="match status" value="1"/>
</dbReference>
<feature type="domain" description="Amidohydrolase-related" evidence="2">
    <location>
        <begin position="287"/>
        <end position="385"/>
    </location>
</feature>
<dbReference type="InterPro" id="IPR011059">
    <property type="entry name" value="Metal-dep_hydrolase_composite"/>
</dbReference>
<gene>
    <name evidence="3" type="ordered locus">Mmar10_1325</name>
</gene>
<dbReference type="KEGG" id="mmr:Mmar10_1325"/>
<dbReference type="HOGENOM" id="CLU_046987_1_0_5"/>
<keyword evidence="4" id="KW-1185">Reference proteome</keyword>
<feature type="signal peptide" evidence="1">
    <location>
        <begin position="1"/>
        <end position="21"/>
    </location>
</feature>
<dbReference type="STRING" id="394221.Mmar10_1325"/>
<feature type="chain" id="PRO_5004168333" evidence="1">
    <location>
        <begin position="22"/>
        <end position="424"/>
    </location>
</feature>
<dbReference type="InterPro" id="IPR006680">
    <property type="entry name" value="Amidohydro-rel"/>
</dbReference>
<dbReference type="eggNOG" id="COG1228">
    <property type="taxonomic scope" value="Bacteria"/>
</dbReference>
<dbReference type="SUPFAM" id="SSF51338">
    <property type="entry name" value="Composite domain of metallo-dependent hydrolases"/>
    <property type="match status" value="1"/>
</dbReference>
<evidence type="ECO:0000313" key="4">
    <source>
        <dbReference type="Proteomes" id="UP000001964"/>
    </source>
</evidence>
<organism evidence="3 4">
    <name type="scientific">Maricaulis maris (strain MCS10)</name>
    <name type="common">Caulobacter maris</name>
    <dbReference type="NCBI Taxonomy" id="394221"/>
    <lineage>
        <taxon>Bacteria</taxon>
        <taxon>Pseudomonadati</taxon>
        <taxon>Pseudomonadota</taxon>
        <taxon>Alphaproteobacteria</taxon>
        <taxon>Maricaulales</taxon>
        <taxon>Maricaulaceae</taxon>
        <taxon>Maricaulis</taxon>
    </lineage>
</organism>
<dbReference type="Gene3D" id="2.30.40.10">
    <property type="entry name" value="Urease, subunit C, domain 1"/>
    <property type="match status" value="1"/>
</dbReference>
<dbReference type="Proteomes" id="UP000001964">
    <property type="component" value="Chromosome"/>
</dbReference>
<keyword evidence="3" id="KW-0378">Hydrolase</keyword>
<dbReference type="GO" id="GO:0016810">
    <property type="term" value="F:hydrolase activity, acting on carbon-nitrogen (but not peptide) bonds"/>
    <property type="evidence" value="ECO:0007669"/>
    <property type="project" value="InterPro"/>
</dbReference>
<evidence type="ECO:0000313" key="3">
    <source>
        <dbReference type="EMBL" id="ABI65617.1"/>
    </source>
</evidence>